<evidence type="ECO:0000313" key="3">
    <source>
        <dbReference type="Proteomes" id="UP001515480"/>
    </source>
</evidence>
<dbReference type="AlphaFoldDB" id="A0AB34JI97"/>
<reference evidence="2 3" key="1">
    <citation type="journal article" date="2024" name="Science">
        <title>Giant polyketide synthase enzymes in the biosynthesis of giant marine polyether toxins.</title>
        <authorList>
            <person name="Fallon T.R."/>
            <person name="Shende V.V."/>
            <person name="Wierzbicki I.H."/>
            <person name="Pendleton A.L."/>
            <person name="Watervoot N.F."/>
            <person name="Auber R.P."/>
            <person name="Gonzalez D.J."/>
            <person name="Wisecaver J.H."/>
            <person name="Moore B.S."/>
        </authorList>
    </citation>
    <scope>NUCLEOTIDE SEQUENCE [LARGE SCALE GENOMIC DNA]</scope>
    <source>
        <strain evidence="2 3">12B1</strain>
    </source>
</reference>
<evidence type="ECO:0000256" key="1">
    <source>
        <dbReference type="SAM" id="MobiDB-lite"/>
    </source>
</evidence>
<evidence type="ECO:0000313" key="2">
    <source>
        <dbReference type="EMBL" id="KAL1520389.1"/>
    </source>
</evidence>
<proteinExistence type="predicted"/>
<organism evidence="2 3">
    <name type="scientific">Prymnesium parvum</name>
    <name type="common">Toxic golden alga</name>
    <dbReference type="NCBI Taxonomy" id="97485"/>
    <lineage>
        <taxon>Eukaryota</taxon>
        <taxon>Haptista</taxon>
        <taxon>Haptophyta</taxon>
        <taxon>Prymnesiophyceae</taxon>
        <taxon>Prymnesiales</taxon>
        <taxon>Prymnesiaceae</taxon>
        <taxon>Prymnesium</taxon>
    </lineage>
</organism>
<name>A0AB34JI97_PRYPA</name>
<protein>
    <recommendedName>
        <fullName evidence="4">L-Fucosyltransferase</fullName>
    </recommendedName>
</protein>
<accession>A0AB34JI97</accession>
<dbReference type="Proteomes" id="UP001515480">
    <property type="component" value="Unassembled WGS sequence"/>
</dbReference>
<dbReference type="EMBL" id="JBGBPQ010000008">
    <property type="protein sequence ID" value="KAL1520389.1"/>
    <property type="molecule type" value="Genomic_DNA"/>
</dbReference>
<feature type="region of interest" description="Disordered" evidence="1">
    <location>
        <begin position="1"/>
        <end position="44"/>
    </location>
</feature>
<comment type="caution">
    <text evidence="2">The sequence shown here is derived from an EMBL/GenBank/DDBJ whole genome shotgun (WGS) entry which is preliminary data.</text>
</comment>
<evidence type="ECO:0008006" key="4">
    <source>
        <dbReference type="Google" id="ProtNLM"/>
    </source>
</evidence>
<feature type="compositionally biased region" description="Basic and acidic residues" evidence="1">
    <location>
        <begin position="7"/>
        <end position="26"/>
    </location>
</feature>
<sequence>MSPPVELEARPGRAAEREAPHPERHAHSTHPHGGQRAWALRRARRRDVPPVPTRWLIKNTDTFAGFAHAIGTYLAGVTLAHMKGVGLIHRPQPMAHSLAYIFDDFFAMDPRGVVPPVYTPTLAANASSMLVNGHPVRLDVIAGGAATNSSRLGERIGNSPAHTVVWLRKGRSSVPTDCALCNCHTEIRYAGLWLRERFWRAAFPWVAHRKGGATLAASAEVTRVAIHVRRGDVYYLGPKTGRPHPHWVDTAAVLEILRGVRTVLGSLAPPAVEVDLYTETGWLANDTAALLQLAPAARVHMAADPLSTVDTLIAMARADLLVMGSSGFSLWAGILSCGVKVGIPLHERLPLRHVAYASTITTRHEPFHLRAAAELRLAWAEYSACKRDATCRPSLCAARHVSNPHFWMASGLGVAAAADASAVQWKLGQLFWPEKNAAPAAGPLARGAACRAPADDSAAARGGVARRCSPAMADMWRMCSVSKGRNESIVSLSMLACVRGAWQANLTSFLRARKRLPGYPGFVSAVKSSPKVKK</sequence>
<gene>
    <name evidence="2" type="ORF">AB1Y20_021975</name>
</gene>
<keyword evidence="3" id="KW-1185">Reference proteome</keyword>